<keyword evidence="1" id="KW-0805">Transcription regulation</keyword>
<protein>
    <recommendedName>
        <fullName evidence="4">HTH cro/C1-type domain-containing protein</fullName>
    </recommendedName>
</protein>
<dbReference type="CDD" id="cd06529">
    <property type="entry name" value="S24_LexA-like"/>
    <property type="match status" value="1"/>
</dbReference>
<dbReference type="InterPro" id="IPR001387">
    <property type="entry name" value="Cro/C1-type_HTH"/>
</dbReference>
<dbReference type="InterPro" id="IPR039418">
    <property type="entry name" value="LexA-like"/>
</dbReference>
<reference evidence="5 6" key="1">
    <citation type="submission" date="2016-10" db="EMBL/GenBank/DDBJ databases">
        <title>Comparative genome analysis of multiple Pseudomonas spp. focuses on biocontrol and plant growth promoting traits.</title>
        <authorList>
            <person name="Tao X.-Y."/>
            <person name="Taylor C.G."/>
        </authorList>
    </citation>
    <scope>NUCLEOTIDE SEQUENCE [LARGE SCALE GENOMIC DNA]</scope>
    <source>
        <strain evidence="5 6">37D10</strain>
    </source>
</reference>
<organism evidence="5 6">
    <name type="scientific">Pseudomonas brassicacearum</name>
    <dbReference type="NCBI Taxonomy" id="930166"/>
    <lineage>
        <taxon>Bacteria</taxon>
        <taxon>Pseudomonadati</taxon>
        <taxon>Pseudomonadota</taxon>
        <taxon>Gammaproteobacteria</taxon>
        <taxon>Pseudomonadales</taxon>
        <taxon>Pseudomonadaceae</taxon>
        <taxon>Pseudomonas</taxon>
    </lineage>
</organism>
<dbReference type="Pfam" id="PF01381">
    <property type="entry name" value="HTH_3"/>
    <property type="match status" value="1"/>
</dbReference>
<dbReference type="CDD" id="cd00093">
    <property type="entry name" value="HTH_XRE"/>
    <property type="match status" value="1"/>
</dbReference>
<evidence type="ECO:0000256" key="3">
    <source>
        <dbReference type="ARBA" id="ARBA00023163"/>
    </source>
</evidence>
<dbReference type="Gene3D" id="2.10.109.10">
    <property type="entry name" value="Umud Fragment, subunit A"/>
    <property type="match status" value="1"/>
</dbReference>
<evidence type="ECO:0000313" key="6">
    <source>
        <dbReference type="Proteomes" id="UP000284684"/>
    </source>
</evidence>
<evidence type="ECO:0000313" key="5">
    <source>
        <dbReference type="EMBL" id="ROM91038.1"/>
    </source>
</evidence>
<dbReference type="RefSeq" id="WP_259740134.1">
    <property type="nucleotide sequence ID" value="NZ_MOBI01000028.1"/>
</dbReference>
<gene>
    <name evidence="5" type="ORF">BK658_24370</name>
</gene>
<dbReference type="Proteomes" id="UP000284684">
    <property type="component" value="Unassembled WGS sequence"/>
</dbReference>
<comment type="caution">
    <text evidence="5">The sequence shown here is derived from an EMBL/GenBank/DDBJ whole genome shotgun (WGS) entry which is preliminary data.</text>
</comment>
<accession>A0A423GKK6</accession>
<feature type="domain" description="HTH cro/C1-type" evidence="4">
    <location>
        <begin position="18"/>
        <end position="75"/>
    </location>
</feature>
<dbReference type="InterPro" id="IPR010982">
    <property type="entry name" value="Lambda_DNA-bd_dom_sf"/>
</dbReference>
<dbReference type="SUPFAM" id="SSF47413">
    <property type="entry name" value="lambda repressor-like DNA-binding domains"/>
    <property type="match status" value="1"/>
</dbReference>
<name>A0A423GKK6_9PSED</name>
<keyword evidence="3" id="KW-0804">Transcription</keyword>
<dbReference type="InterPro" id="IPR036286">
    <property type="entry name" value="LexA/Signal_pep-like_sf"/>
</dbReference>
<evidence type="ECO:0000259" key="4">
    <source>
        <dbReference type="PROSITE" id="PS50943"/>
    </source>
</evidence>
<dbReference type="GO" id="GO:0003677">
    <property type="term" value="F:DNA binding"/>
    <property type="evidence" value="ECO:0007669"/>
    <property type="project" value="UniProtKB-KW"/>
</dbReference>
<dbReference type="PANTHER" id="PTHR40661">
    <property type="match status" value="1"/>
</dbReference>
<evidence type="ECO:0000256" key="1">
    <source>
        <dbReference type="ARBA" id="ARBA00023015"/>
    </source>
</evidence>
<dbReference type="Pfam" id="PF00717">
    <property type="entry name" value="Peptidase_S24"/>
    <property type="match status" value="1"/>
</dbReference>
<dbReference type="Gene3D" id="1.10.260.40">
    <property type="entry name" value="lambda repressor-like DNA-binding domains"/>
    <property type="match status" value="1"/>
</dbReference>
<dbReference type="EMBL" id="MOBI01000028">
    <property type="protein sequence ID" value="ROM91038.1"/>
    <property type="molecule type" value="Genomic_DNA"/>
</dbReference>
<dbReference type="SUPFAM" id="SSF51306">
    <property type="entry name" value="LexA/Signal peptidase"/>
    <property type="match status" value="1"/>
</dbReference>
<sequence>MTNKPTYIAEEASRLKSIYRARKAEDRSLNQEKVAEACGWSGQSAVSQYMTGKIPLNLPALLSLSRALRFAPESVSPRLAETMMTANNAPMINSPGFGDWHRNTTDMGPAGRLLPVIGYVKAVAFLKADEGFQADDAEEWVEAGGPAGPRAFILRVEGRSMEPDFKPGDKVVIDPDMPWKSGDFVVAKRTSDKAVSLKQLSEEGGEAYLYATNPDWPDRVLRITEEWKVYGRARRKIVDL</sequence>
<dbReference type="PANTHER" id="PTHR40661:SF3">
    <property type="entry name" value="FELS-1 PROPHAGE TRANSCRIPTIONAL REGULATOR"/>
    <property type="match status" value="1"/>
</dbReference>
<evidence type="ECO:0000256" key="2">
    <source>
        <dbReference type="ARBA" id="ARBA00023125"/>
    </source>
</evidence>
<dbReference type="InterPro" id="IPR015927">
    <property type="entry name" value="Peptidase_S24_S26A/B/C"/>
</dbReference>
<dbReference type="PROSITE" id="PS50943">
    <property type="entry name" value="HTH_CROC1"/>
    <property type="match status" value="1"/>
</dbReference>
<proteinExistence type="predicted"/>
<dbReference type="AlphaFoldDB" id="A0A423GKK6"/>
<keyword evidence="2" id="KW-0238">DNA-binding</keyword>